<dbReference type="InterPro" id="IPR005793">
    <property type="entry name" value="Formyl_trans_C"/>
</dbReference>
<name>D9SD23_GALCS</name>
<dbReference type="HOGENOM" id="CLU_033347_2_0_4"/>
<sequence length="328" mass="35779">MSTHHVKEGAAGFPPSSILNPQSSTAVVFAYHNVGVRCLSVLLAHGVDVKLVVTHTDNPNENIWFDSVAELAALHGIPVITPANPNESVVVEQIRALQPDFFFSFYYREMLKAPLLAIPHRGALNMHGSLLPKYRGRVPVNWAIIKGETETGSTLHYMTEKPDNGDIVAQQAVPILPDDTALQVFQKVTVAAEIALNNVLPALLAGRARAVKQDLSLGAYFGGRNAADGVIDWQQSAVQIHNLIRAVAPPYPGAATQLMGRPMRILQTLVTKCRASKDKPAFYVKEGRAYAICGEGVLRVLRFELDGAELSAEEFAGRYGVQRFEFNC</sequence>
<dbReference type="NCBIfam" id="NF005414">
    <property type="entry name" value="PRK06988.1"/>
    <property type="match status" value="1"/>
</dbReference>
<dbReference type="InterPro" id="IPR011034">
    <property type="entry name" value="Formyl_transferase-like_C_sf"/>
</dbReference>
<dbReference type="Pfam" id="PF00551">
    <property type="entry name" value="Formyl_trans_N"/>
    <property type="match status" value="1"/>
</dbReference>
<evidence type="ECO:0000259" key="1">
    <source>
        <dbReference type="Pfam" id="PF00551"/>
    </source>
</evidence>
<protein>
    <submittedName>
        <fullName evidence="3">Formyl transferase domain protein</fullName>
    </submittedName>
</protein>
<reference evidence="3 4" key="1">
    <citation type="submission" date="2010-08" db="EMBL/GenBank/DDBJ databases">
        <title>Complete sequence of Gallionella capsiferriformans ES-2.</title>
        <authorList>
            <consortium name="US DOE Joint Genome Institute"/>
            <person name="Lucas S."/>
            <person name="Copeland A."/>
            <person name="Lapidus A."/>
            <person name="Cheng J.-F."/>
            <person name="Bruce D."/>
            <person name="Goodwin L."/>
            <person name="Pitluck S."/>
            <person name="Chertkov O."/>
            <person name="Davenport K.W."/>
            <person name="Detter J.C."/>
            <person name="Han C."/>
            <person name="Tapia R."/>
            <person name="Land M."/>
            <person name="Hauser L."/>
            <person name="Chang Y.-J."/>
            <person name="Jeffries C."/>
            <person name="Kyrpides N."/>
            <person name="Ivanova N."/>
            <person name="Mikhailova N."/>
            <person name="Shelobolina E.S."/>
            <person name="Picardal F."/>
            <person name="Roden E."/>
            <person name="Emerson D."/>
            <person name="Woyke T."/>
        </authorList>
    </citation>
    <scope>NUCLEOTIDE SEQUENCE [LARGE SCALE GENOMIC DNA]</scope>
    <source>
        <strain evidence="3 4">ES-2</strain>
    </source>
</reference>
<evidence type="ECO:0000259" key="2">
    <source>
        <dbReference type="Pfam" id="PF02911"/>
    </source>
</evidence>
<dbReference type="Pfam" id="PF02911">
    <property type="entry name" value="Formyl_trans_C"/>
    <property type="match status" value="1"/>
</dbReference>
<dbReference type="Proteomes" id="UP000001235">
    <property type="component" value="Chromosome"/>
</dbReference>
<dbReference type="eggNOG" id="COG0223">
    <property type="taxonomic scope" value="Bacteria"/>
</dbReference>
<dbReference type="GO" id="GO:0004479">
    <property type="term" value="F:methionyl-tRNA formyltransferase activity"/>
    <property type="evidence" value="ECO:0007669"/>
    <property type="project" value="TreeGrafter"/>
</dbReference>
<accession>D9SD23</accession>
<dbReference type="RefSeq" id="WP_013292653.1">
    <property type="nucleotide sequence ID" value="NC_014394.1"/>
</dbReference>
<dbReference type="OrthoDB" id="9802815at2"/>
<keyword evidence="3" id="KW-0808">Transferase</keyword>
<dbReference type="SUPFAM" id="SSF50486">
    <property type="entry name" value="FMT C-terminal domain-like"/>
    <property type="match status" value="1"/>
</dbReference>
<dbReference type="STRING" id="395494.Galf_0671"/>
<gene>
    <name evidence="3" type="ordered locus">Galf_0671</name>
</gene>
<dbReference type="Gene3D" id="3.40.50.12230">
    <property type="match status" value="1"/>
</dbReference>
<evidence type="ECO:0000313" key="4">
    <source>
        <dbReference type="Proteomes" id="UP000001235"/>
    </source>
</evidence>
<dbReference type="InterPro" id="IPR002376">
    <property type="entry name" value="Formyl_transf_N"/>
</dbReference>
<feature type="domain" description="Formyl transferase N-terminal" evidence="1">
    <location>
        <begin position="45"/>
        <end position="199"/>
    </location>
</feature>
<proteinExistence type="predicted"/>
<dbReference type="InterPro" id="IPR036477">
    <property type="entry name" value="Formyl_transf_N_sf"/>
</dbReference>
<keyword evidence="4" id="KW-1185">Reference proteome</keyword>
<dbReference type="PANTHER" id="PTHR11138:SF5">
    <property type="entry name" value="METHIONYL-TRNA FORMYLTRANSFERASE, MITOCHONDRIAL"/>
    <property type="match status" value="1"/>
</dbReference>
<evidence type="ECO:0000313" key="3">
    <source>
        <dbReference type="EMBL" id="ADL54712.1"/>
    </source>
</evidence>
<feature type="domain" description="Formyl transferase C-terminal" evidence="2">
    <location>
        <begin position="227"/>
        <end position="317"/>
    </location>
</feature>
<dbReference type="GO" id="GO:0005829">
    <property type="term" value="C:cytosol"/>
    <property type="evidence" value="ECO:0007669"/>
    <property type="project" value="TreeGrafter"/>
</dbReference>
<dbReference type="SUPFAM" id="SSF53328">
    <property type="entry name" value="Formyltransferase"/>
    <property type="match status" value="1"/>
</dbReference>
<dbReference type="EMBL" id="CP002159">
    <property type="protein sequence ID" value="ADL54712.1"/>
    <property type="molecule type" value="Genomic_DNA"/>
</dbReference>
<dbReference type="PANTHER" id="PTHR11138">
    <property type="entry name" value="METHIONYL-TRNA FORMYLTRANSFERASE"/>
    <property type="match status" value="1"/>
</dbReference>
<dbReference type="AlphaFoldDB" id="D9SD23"/>
<dbReference type="KEGG" id="gca:Galf_0671"/>
<organism evidence="3 4">
    <name type="scientific">Gallionella capsiferriformans (strain ES-2)</name>
    <name type="common">Gallionella ferruginea capsiferriformans (strain ES-2)</name>
    <dbReference type="NCBI Taxonomy" id="395494"/>
    <lineage>
        <taxon>Bacteria</taxon>
        <taxon>Pseudomonadati</taxon>
        <taxon>Pseudomonadota</taxon>
        <taxon>Betaproteobacteria</taxon>
        <taxon>Nitrosomonadales</taxon>
        <taxon>Gallionellaceae</taxon>
        <taxon>Gallionella</taxon>
    </lineage>
</organism>